<dbReference type="AlphaFoldDB" id="A0A7H8QVG5"/>
<reference evidence="5" key="1">
    <citation type="submission" date="2020-06" db="EMBL/GenBank/DDBJ databases">
        <title>A chromosome-scale genome assembly of Talaromyces rugulosus W13939.</title>
        <authorList>
            <person name="Wang B."/>
            <person name="Guo L."/>
            <person name="Ye K."/>
            <person name="Wang L."/>
        </authorList>
    </citation>
    <scope>NUCLEOTIDE SEQUENCE [LARGE SCALE GENOMIC DNA]</scope>
    <source>
        <strain evidence="5">W13939</strain>
    </source>
</reference>
<evidence type="ECO:0000256" key="2">
    <source>
        <dbReference type="RuleBase" id="RU363120"/>
    </source>
</evidence>
<dbReference type="RefSeq" id="XP_035343906.1">
    <property type="nucleotide sequence ID" value="XM_035488013.1"/>
</dbReference>
<dbReference type="EMBL" id="CP055899">
    <property type="protein sequence ID" value="QKX57728.1"/>
    <property type="molecule type" value="Genomic_DNA"/>
</dbReference>
<evidence type="ECO:0000256" key="3">
    <source>
        <dbReference type="SAM" id="MobiDB-lite"/>
    </source>
</evidence>
<name>A0A7H8QVG5_TALRU</name>
<sequence>MEPEANKKFDPELLSESERRIFQIYGRVRGGQMKERKYFDSGDFALSAAGRETDNGAIKTGVDYPRRESISRPHAPVPKSSNVNDDANEKPHDQTRGDAEMVDTPLHQHTESNEKTKRIYESTT</sequence>
<dbReference type="InterPro" id="IPR006760">
    <property type="entry name" value="Endosulphine"/>
</dbReference>
<dbReference type="Pfam" id="PF04667">
    <property type="entry name" value="Endosulfine"/>
    <property type="match status" value="1"/>
</dbReference>
<feature type="compositionally biased region" description="Basic and acidic residues" evidence="3">
    <location>
        <begin position="106"/>
        <end position="124"/>
    </location>
</feature>
<gene>
    <name evidence="4" type="ORF">TRUGW13939_04847</name>
</gene>
<comment type="similarity">
    <text evidence="1 2">Belongs to the endosulfine family.</text>
</comment>
<proteinExistence type="inferred from homology"/>
<evidence type="ECO:0000313" key="4">
    <source>
        <dbReference type="EMBL" id="QKX57728.1"/>
    </source>
</evidence>
<evidence type="ECO:0000256" key="1">
    <source>
        <dbReference type="ARBA" id="ARBA00010520"/>
    </source>
</evidence>
<evidence type="ECO:0000313" key="5">
    <source>
        <dbReference type="Proteomes" id="UP000509510"/>
    </source>
</evidence>
<dbReference type="Proteomes" id="UP000509510">
    <property type="component" value="Chromosome II"/>
</dbReference>
<dbReference type="KEGG" id="trg:TRUGW13939_04847"/>
<protein>
    <recommendedName>
        <fullName evidence="2">mRNA stability protein</fullName>
    </recommendedName>
</protein>
<feature type="compositionally biased region" description="Basic and acidic residues" evidence="3">
    <location>
        <begin position="87"/>
        <end position="99"/>
    </location>
</feature>
<dbReference type="OrthoDB" id="5949865at2759"/>
<keyword evidence="5" id="KW-1185">Reference proteome</keyword>
<feature type="region of interest" description="Disordered" evidence="3">
    <location>
        <begin position="52"/>
        <end position="124"/>
    </location>
</feature>
<organism evidence="4 5">
    <name type="scientific">Talaromyces rugulosus</name>
    <name type="common">Penicillium rugulosum</name>
    <dbReference type="NCBI Taxonomy" id="121627"/>
    <lineage>
        <taxon>Eukaryota</taxon>
        <taxon>Fungi</taxon>
        <taxon>Dikarya</taxon>
        <taxon>Ascomycota</taxon>
        <taxon>Pezizomycotina</taxon>
        <taxon>Eurotiomycetes</taxon>
        <taxon>Eurotiomycetidae</taxon>
        <taxon>Eurotiales</taxon>
        <taxon>Trichocomaceae</taxon>
        <taxon>Talaromyces</taxon>
        <taxon>Talaromyces sect. Islandici</taxon>
    </lineage>
</organism>
<comment type="function">
    <text evidence="2">Plays an essential role in initiation of the G0 program by preventing the degradation of specific nutrient-regulated mRNAs via the 5'-3' mRNA decay pathway.</text>
</comment>
<accession>A0A7H8QVG5</accession>
<dbReference type="GeneID" id="55992346"/>